<evidence type="ECO:0000256" key="2">
    <source>
        <dbReference type="ARBA" id="ARBA00022918"/>
    </source>
</evidence>
<dbReference type="PROSITE" id="PS50158">
    <property type="entry name" value="ZF_CCHC"/>
    <property type="match status" value="1"/>
</dbReference>
<dbReference type="CDD" id="cd07936">
    <property type="entry name" value="SCAN"/>
    <property type="match status" value="1"/>
</dbReference>
<reference evidence="11" key="1">
    <citation type="submission" date="2019-06" db="EMBL/GenBank/DDBJ databases">
        <authorList>
            <consortium name="Wellcome Sanger Institute Data Sharing"/>
        </authorList>
    </citation>
    <scope>NUCLEOTIDE SEQUENCE [LARGE SCALE GENOMIC DNA]</scope>
</reference>
<dbReference type="FunFam" id="1.10.340.70:FF:000001">
    <property type="entry name" value="Retrovirus-related Pol polyprotein from transposon gypsy-like Protein"/>
    <property type="match status" value="1"/>
</dbReference>
<feature type="coiled-coil region" evidence="5">
    <location>
        <begin position="8"/>
        <end position="35"/>
    </location>
</feature>
<dbReference type="SMART" id="SM00343">
    <property type="entry name" value="ZnF_C2HC"/>
    <property type="match status" value="1"/>
</dbReference>
<name>A0A667YIB5_9TELE</name>
<dbReference type="AlphaFoldDB" id="A0A667YIB5"/>
<dbReference type="Gene3D" id="1.10.340.70">
    <property type="match status" value="1"/>
</dbReference>
<feature type="region of interest" description="Disordered" evidence="6">
    <location>
        <begin position="40"/>
        <end position="83"/>
    </location>
</feature>
<keyword evidence="4" id="KW-0863">Zinc-finger</keyword>
<evidence type="ECO:0000259" key="7">
    <source>
        <dbReference type="PROSITE" id="PS50158"/>
    </source>
</evidence>
<dbReference type="InterPro" id="IPR021109">
    <property type="entry name" value="Peptidase_aspartic_dom_sf"/>
</dbReference>
<dbReference type="GO" id="GO:0003676">
    <property type="term" value="F:nucleic acid binding"/>
    <property type="evidence" value="ECO:0007669"/>
    <property type="project" value="InterPro"/>
</dbReference>
<evidence type="ECO:0000259" key="8">
    <source>
        <dbReference type="PROSITE" id="PS50175"/>
    </source>
</evidence>
<protein>
    <recommendedName>
        <fullName evidence="3">Gypsy retrotransposon integrase-like protein 1</fullName>
    </recommendedName>
</protein>
<dbReference type="GeneTree" id="ENSGT01050000244855"/>
<feature type="domain" description="SCAN box" evidence="9">
    <location>
        <begin position="168"/>
        <end position="244"/>
    </location>
</feature>
<dbReference type="SMART" id="SM00431">
    <property type="entry name" value="SCAN"/>
    <property type="match status" value="1"/>
</dbReference>
<dbReference type="SUPFAM" id="SSF53098">
    <property type="entry name" value="Ribonuclease H-like"/>
    <property type="match status" value="1"/>
</dbReference>
<keyword evidence="4" id="KW-0479">Metal-binding</keyword>
<organism evidence="11 12">
    <name type="scientific">Myripristis murdjan</name>
    <name type="common">pinecone soldierfish</name>
    <dbReference type="NCBI Taxonomy" id="586833"/>
    <lineage>
        <taxon>Eukaryota</taxon>
        <taxon>Metazoa</taxon>
        <taxon>Chordata</taxon>
        <taxon>Craniata</taxon>
        <taxon>Vertebrata</taxon>
        <taxon>Euteleostomi</taxon>
        <taxon>Actinopterygii</taxon>
        <taxon>Neopterygii</taxon>
        <taxon>Teleostei</taxon>
        <taxon>Neoteleostei</taxon>
        <taxon>Acanthomorphata</taxon>
        <taxon>Holocentriformes</taxon>
        <taxon>Holocentridae</taxon>
        <taxon>Myripristis</taxon>
    </lineage>
</organism>
<sequence length="882" mass="99817">MGQQEVREARMKEDAARQEQKFRALQQQFQLLQDEVQTLTNPVPSLPAESEPLESEAYDRPPAQARAPSSLENAHPADAFSGQSRFSLEPKLGKLTENDDVEHFLITFERIAVACRWPKSDWAFRLIPLLTGEARSAYVHMDIDESLDYEKVKSAILTKYDINPETYRQRFRSLEVKPGESPKELYCRLKELFGKWTQPKGKTVQEISEILILEQYLRMLSPELQVWIREHGPSSASEAAALADVFVAARKKSQPWSYNSWKAGKEARRPAPPQNHQRPAAGVGKPSMRDNQPTNVSSKPPNRVTICYLCGQEGHTKPMCPKNPSKLTQMCLVPHCRAEPKKEAEQSIKIASVEVNGKELKALVDTGSDQTLVHREFVPPNIICTLDTIPICCVHGDEKSYPTADMYITVQGQAYLLNIGVADNLPFPVVLGRDLPVLFDLLNPGQKCNVAVTRARVKQPDEPSLTLSTLPFYGAELETKPGKSRKPRSQKRQEKFKGTVVKTPVEAAPELPLGFELPNNVIELQQSDSSLTTFLQRAKEKETKADTSTEEYFLQNGILYRQHGPVAQLVVPQAARDAVLTLGHAVPWAGHLGKHKTTARIKRYFHWPGLRSDVAQFCRSCPQCQKTSAKCPSRAPLQPLPIIGTPFERLGMDIVGPVERSRAGNRFMLVITDYATKYPEVFPLKSIKARHIAFCLVQFFSRVGFPREILTDQGTNFMSTLLKQVYQLLGIKGLRTTPYHPQTDGLTERFNQTLKQMLRKFVNETGSDWDQWLPYLLFAYREVPQASTGFSPFELLYGHEVRGPLSLLREIWEGDQGRVGPVNIVSYVVQMRERLERMNELAQAYMVEAQQRQKAWYDRSARQRSFSPGQKVLVMLPTEDNK</sequence>
<evidence type="ECO:0000256" key="6">
    <source>
        <dbReference type="SAM" id="MobiDB-lite"/>
    </source>
</evidence>
<keyword evidence="1" id="KW-0378">Hydrolase</keyword>
<keyword evidence="2" id="KW-0548">Nucleotidyltransferase</keyword>
<evidence type="ECO:0000259" key="10">
    <source>
        <dbReference type="PROSITE" id="PS50994"/>
    </source>
</evidence>
<dbReference type="InterPro" id="IPR001995">
    <property type="entry name" value="Peptidase_A2_cat"/>
</dbReference>
<dbReference type="Gene3D" id="3.30.420.10">
    <property type="entry name" value="Ribonuclease H-like superfamily/Ribonuclease H"/>
    <property type="match status" value="1"/>
</dbReference>
<keyword evidence="2" id="KW-0695">RNA-directed DNA polymerase</keyword>
<evidence type="ECO:0000256" key="5">
    <source>
        <dbReference type="SAM" id="Coils"/>
    </source>
</evidence>
<dbReference type="InParanoid" id="A0A667YIB5"/>
<dbReference type="InterPro" id="IPR041588">
    <property type="entry name" value="Integrase_H2C2"/>
</dbReference>
<reference evidence="11" key="3">
    <citation type="submission" date="2025-09" db="UniProtKB">
        <authorList>
            <consortium name="Ensembl"/>
        </authorList>
    </citation>
    <scope>IDENTIFICATION</scope>
</reference>
<keyword evidence="5" id="KW-0175">Coiled coil</keyword>
<evidence type="ECO:0000313" key="12">
    <source>
        <dbReference type="Proteomes" id="UP000472263"/>
    </source>
</evidence>
<dbReference type="GO" id="GO:0003964">
    <property type="term" value="F:RNA-directed DNA polymerase activity"/>
    <property type="evidence" value="ECO:0007669"/>
    <property type="project" value="UniProtKB-KW"/>
</dbReference>
<dbReference type="SUPFAM" id="SSF50630">
    <property type="entry name" value="Acid proteases"/>
    <property type="match status" value="1"/>
</dbReference>
<evidence type="ECO:0000259" key="9">
    <source>
        <dbReference type="PROSITE" id="PS50804"/>
    </source>
</evidence>
<dbReference type="GO" id="GO:0015074">
    <property type="term" value="P:DNA integration"/>
    <property type="evidence" value="ECO:0007669"/>
    <property type="project" value="InterPro"/>
</dbReference>
<keyword evidence="4" id="KW-0862">Zinc</keyword>
<accession>A0A667YIB5</accession>
<dbReference type="Pfam" id="PF02023">
    <property type="entry name" value="SCAN"/>
    <property type="match status" value="1"/>
</dbReference>
<dbReference type="InterPro" id="IPR036397">
    <property type="entry name" value="RNaseH_sf"/>
</dbReference>
<evidence type="ECO:0000313" key="11">
    <source>
        <dbReference type="Ensembl" id="ENSMMDP00005030230.1"/>
    </source>
</evidence>
<feature type="compositionally biased region" description="Polar residues" evidence="6">
    <location>
        <begin position="289"/>
        <end position="300"/>
    </location>
</feature>
<dbReference type="GO" id="GO:0006508">
    <property type="term" value="P:proteolysis"/>
    <property type="evidence" value="ECO:0007669"/>
    <property type="project" value="InterPro"/>
</dbReference>
<dbReference type="PROSITE" id="PS50804">
    <property type="entry name" value="SCAN_BOX"/>
    <property type="match status" value="1"/>
</dbReference>
<dbReference type="GO" id="GO:0008270">
    <property type="term" value="F:zinc ion binding"/>
    <property type="evidence" value="ECO:0007669"/>
    <property type="project" value="UniProtKB-KW"/>
</dbReference>
<dbReference type="SUPFAM" id="SSF47353">
    <property type="entry name" value="Retrovirus capsid dimerization domain-like"/>
    <property type="match status" value="1"/>
</dbReference>
<dbReference type="CDD" id="cd00303">
    <property type="entry name" value="retropepsin_like"/>
    <property type="match status" value="1"/>
</dbReference>
<evidence type="ECO:0000256" key="3">
    <source>
        <dbReference type="ARBA" id="ARBA00039658"/>
    </source>
</evidence>
<feature type="domain" description="Peptidase A2" evidence="8">
    <location>
        <begin position="360"/>
        <end position="435"/>
    </location>
</feature>
<dbReference type="InterPro" id="IPR018061">
    <property type="entry name" value="Retropepsins"/>
</dbReference>
<reference evidence="11" key="2">
    <citation type="submission" date="2025-08" db="UniProtKB">
        <authorList>
            <consortium name="Ensembl"/>
        </authorList>
    </citation>
    <scope>IDENTIFICATION</scope>
</reference>
<dbReference type="PANTHER" id="PTHR46888:SF1">
    <property type="entry name" value="RIBONUCLEASE H"/>
    <property type="match status" value="1"/>
</dbReference>
<dbReference type="Pfam" id="PF17921">
    <property type="entry name" value="Integrase_H2C2"/>
    <property type="match status" value="1"/>
</dbReference>
<feature type="domain" description="CCHC-type" evidence="7">
    <location>
        <begin position="307"/>
        <end position="322"/>
    </location>
</feature>
<dbReference type="PANTHER" id="PTHR46888">
    <property type="entry name" value="ZINC KNUCKLE DOMAINCONTAINING PROTEIN-RELATED"/>
    <property type="match status" value="1"/>
</dbReference>
<dbReference type="InterPro" id="IPR003309">
    <property type="entry name" value="SCAN_dom"/>
</dbReference>
<evidence type="ECO:0000256" key="1">
    <source>
        <dbReference type="ARBA" id="ARBA00022801"/>
    </source>
</evidence>
<feature type="domain" description="Integrase catalytic" evidence="10">
    <location>
        <begin position="635"/>
        <end position="800"/>
    </location>
</feature>
<dbReference type="Pfam" id="PF00665">
    <property type="entry name" value="rve"/>
    <property type="match status" value="1"/>
</dbReference>
<proteinExistence type="predicted"/>
<dbReference type="Gene3D" id="2.40.70.10">
    <property type="entry name" value="Acid Proteases"/>
    <property type="match status" value="1"/>
</dbReference>
<dbReference type="InterPro" id="IPR001584">
    <property type="entry name" value="Integrase_cat-core"/>
</dbReference>
<dbReference type="GO" id="GO:0004190">
    <property type="term" value="F:aspartic-type endopeptidase activity"/>
    <property type="evidence" value="ECO:0007669"/>
    <property type="project" value="InterPro"/>
</dbReference>
<dbReference type="InterPro" id="IPR038269">
    <property type="entry name" value="SCAN_sf"/>
</dbReference>
<dbReference type="InterPro" id="IPR012337">
    <property type="entry name" value="RNaseH-like_sf"/>
</dbReference>
<feature type="region of interest" description="Disordered" evidence="6">
    <location>
        <begin position="262"/>
        <end position="300"/>
    </location>
</feature>
<evidence type="ECO:0000256" key="4">
    <source>
        <dbReference type="PROSITE-ProRule" id="PRU00047"/>
    </source>
</evidence>
<dbReference type="FunFam" id="3.30.420.10:FF:000032">
    <property type="entry name" value="Retrovirus-related Pol polyprotein from transposon 297-like Protein"/>
    <property type="match status" value="1"/>
</dbReference>
<dbReference type="PROSITE" id="PS50994">
    <property type="entry name" value="INTEGRASE"/>
    <property type="match status" value="1"/>
</dbReference>
<dbReference type="InterPro" id="IPR001878">
    <property type="entry name" value="Znf_CCHC"/>
</dbReference>
<dbReference type="Gene3D" id="1.10.4020.10">
    <property type="entry name" value="DNA breaking-rejoining enzymes"/>
    <property type="match status" value="1"/>
</dbReference>
<keyword evidence="12" id="KW-1185">Reference proteome</keyword>
<dbReference type="Proteomes" id="UP000472263">
    <property type="component" value="Chromosome 19"/>
</dbReference>
<keyword evidence="2" id="KW-0808">Transferase</keyword>
<feature type="region of interest" description="Disordered" evidence="6">
    <location>
        <begin position="477"/>
        <end position="497"/>
    </location>
</feature>
<dbReference type="PROSITE" id="PS50175">
    <property type="entry name" value="ASP_PROT_RETROV"/>
    <property type="match status" value="1"/>
</dbReference>
<dbReference type="Pfam" id="PF00077">
    <property type="entry name" value="RVP"/>
    <property type="match status" value="1"/>
</dbReference>
<dbReference type="Ensembl" id="ENSMMDT00005030927.1">
    <property type="protein sequence ID" value="ENSMMDP00005030230.1"/>
    <property type="gene ID" value="ENSMMDG00005014322.1"/>
</dbReference>